<dbReference type="Gene3D" id="1.10.533.10">
    <property type="entry name" value="Death Domain, Fas"/>
    <property type="match status" value="1"/>
</dbReference>
<dbReference type="GO" id="GO:0007165">
    <property type="term" value="P:signal transduction"/>
    <property type="evidence" value="ECO:0007669"/>
    <property type="project" value="InterPro"/>
</dbReference>
<dbReference type="CDD" id="cd01670">
    <property type="entry name" value="Death"/>
    <property type="match status" value="1"/>
</dbReference>
<dbReference type="InterPro" id="IPR011029">
    <property type="entry name" value="DEATH-like_dom_sf"/>
</dbReference>
<evidence type="ECO:0000256" key="1">
    <source>
        <dbReference type="SAM" id="MobiDB-lite"/>
    </source>
</evidence>
<dbReference type="Proteomes" id="UP000789390">
    <property type="component" value="Unassembled WGS sequence"/>
</dbReference>
<feature type="region of interest" description="Disordered" evidence="1">
    <location>
        <begin position="548"/>
        <end position="599"/>
    </location>
</feature>
<dbReference type="GO" id="GO:0000445">
    <property type="term" value="C:THO complex part of transcription export complex"/>
    <property type="evidence" value="ECO:0007669"/>
    <property type="project" value="TreeGrafter"/>
</dbReference>
<feature type="domain" description="Death" evidence="2">
    <location>
        <begin position="610"/>
        <end position="689"/>
    </location>
</feature>
<name>A0A8J2WTA3_9CRUS</name>
<sequence length="689" mass="79432">MEVFDFDKTRCLFLDSISKVLEFGGPPTISELISANTVHIGESDRKVVWDQAFRDRFLSDSSNFSIPVFEKLLQLSLDCAVALICSPTLPVILLTDAFDILSLEKCEEIFYMVEMKVSIWKQGLFFNQCKNTLLRLCNDLLRRLSRSQNTVFCGRILLFLAKFFPFSERSGLNVVSEFNLDNLTTFGAKDENHTSEMSTNTGKHKDAMDLEESLSSDYNLYKKFWSLQDFFRNPNQCYMKIPWKTFCLHTNDVLSAFSTIKLDERRNRSKWDEADLSLNIDVNETDMNGGNVQQYFAKYLTSQNLLELQLGDSNFRRYILLQFLIMFQYLDSTVKFKQETHKLSEEQTTWVSEATDQVYRLLKDTPPDGASFVQSIRHILKREELWSNWKNDGCPEFRPSITPATDDTIKDSTNGEKKTILVGRSRRLKRSLGDQIREASKRNKCIIGNTEMNRLWNLCPDNMAACRSKDRDFLPTLENYFEEAIEQLDPSVESQYKRVSEANFGWRALRLLARRSLHFFTHGNTPITRLPDYLETHVRKLAKDMQQSANALPNVKPEPLDDAGEVEQMEPEADPVSSTSEMEGVPEEPKPDEMEEEENTEKKSILATCTMDQLTRLAKQIGTNWKLLAPKLGFGPDEVEYFESETKEVEFQAKKMFQIWLENETDATPENLLYTLEGLGMLDSAQGIL</sequence>
<dbReference type="OrthoDB" id="10257415at2759"/>
<dbReference type="Pfam" id="PF11957">
    <property type="entry name" value="efThoc1"/>
    <property type="match status" value="1"/>
</dbReference>
<organism evidence="3 4">
    <name type="scientific">Daphnia galeata</name>
    <dbReference type="NCBI Taxonomy" id="27404"/>
    <lineage>
        <taxon>Eukaryota</taxon>
        <taxon>Metazoa</taxon>
        <taxon>Ecdysozoa</taxon>
        <taxon>Arthropoda</taxon>
        <taxon>Crustacea</taxon>
        <taxon>Branchiopoda</taxon>
        <taxon>Diplostraca</taxon>
        <taxon>Cladocera</taxon>
        <taxon>Anomopoda</taxon>
        <taxon>Daphniidae</taxon>
        <taxon>Daphnia</taxon>
    </lineage>
</organism>
<comment type="caution">
    <text evidence="3">The sequence shown here is derived from an EMBL/GenBank/DDBJ whole genome shotgun (WGS) entry which is preliminary data.</text>
</comment>
<keyword evidence="4" id="KW-1185">Reference proteome</keyword>
<dbReference type="GO" id="GO:0006406">
    <property type="term" value="P:mRNA export from nucleus"/>
    <property type="evidence" value="ECO:0007669"/>
    <property type="project" value="TreeGrafter"/>
</dbReference>
<dbReference type="PANTHER" id="PTHR13265:SF0">
    <property type="entry name" value="HPR1"/>
    <property type="match status" value="1"/>
</dbReference>
<dbReference type="AlphaFoldDB" id="A0A8J2WTA3"/>
<proteinExistence type="predicted"/>
<evidence type="ECO:0000313" key="3">
    <source>
        <dbReference type="EMBL" id="CAH0110652.1"/>
    </source>
</evidence>
<dbReference type="SUPFAM" id="SSF47986">
    <property type="entry name" value="DEATH domain"/>
    <property type="match status" value="1"/>
</dbReference>
<dbReference type="PROSITE" id="PS50017">
    <property type="entry name" value="DEATH_DOMAIN"/>
    <property type="match status" value="1"/>
</dbReference>
<evidence type="ECO:0000313" key="4">
    <source>
        <dbReference type="Proteomes" id="UP000789390"/>
    </source>
</evidence>
<protein>
    <recommendedName>
        <fullName evidence="2">Death domain-containing protein</fullName>
    </recommendedName>
</protein>
<dbReference type="PANTHER" id="PTHR13265">
    <property type="entry name" value="THO COMPLEX SUBUNIT 1"/>
    <property type="match status" value="1"/>
</dbReference>
<dbReference type="InterPro" id="IPR021861">
    <property type="entry name" value="THO_THOC1"/>
</dbReference>
<gene>
    <name evidence="3" type="ORF">DGAL_LOCUS14243</name>
</gene>
<dbReference type="InterPro" id="IPR000488">
    <property type="entry name" value="Death_dom"/>
</dbReference>
<dbReference type="EMBL" id="CAKKLH010000304">
    <property type="protein sequence ID" value="CAH0110652.1"/>
    <property type="molecule type" value="Genomic_DNA"/>
</dbReference>
<accession>A0A8J2WTA3</accession>
<dbReference type="Pfam" id="PF00531">
    <property type="entry name" value="Death"/>
    <property type="match status" value="1"/>
</dbReference>
<feature type="compositionally biased region" description="Acidic residues" evidence="1">
    <location>
        <begin position="560"/>
        <end position="573"/>
    </location>
</feature>
<evidence type="ECO:0000259" key="2">
    <source>
        <dbReference type="PROSITE" id="PS50017"/>
    </source>
</evidence>
<reference evidence="3" key="1">
    <citation type="submission" date="2021-11" db="EMBL/GenBank/DDBJ databases">
        <authorList>
            <person name="Schell T."/>
        </authorList>
    </citation>
    <scope>NUCLEOTIDE SEQUENCE</scope>
    <source>
        <strain evidence="3">M5</strain>
    </source>
</reference>